<reference evidence="11" key="2">
    <citation type="submission" date="2025-05" db="UniProtKB">
        <authorList>
            <consortium name="EnsemblMetazoa"/>
        </authorList>
    </citation>
    <scope>IDENTIFICATION</scope>
    <source>
        <strain evidence="11">Foshan</strain>
    </source>
</reference>
<dbReference type="Proteomes" id="UP000069940">
    <property type="component" value="Unassembled WGS sequence"/>
</dbReference>
<evidence type="ECO:0000313" key="12">
    <source>
        <dbReference type="Proteomes" id="UP000069940"/>
    </source>
</evidence>
<feature type="chain" id="PRO_5046848949" description="Protein Wnt" evidence="10">
    <location>
        <begin position="19"/>
        <end position="155"/>
    </location>
</feature>
<evidence type="ECO:0000256" key="3">
    <source>
        <dbReference type="ARBA" id="ARBA00022473"/>
    </source>
</evidence>
<protein>
    <recommendedName>
        <fullName evidence="9">Protein Wnt</fullName>
    </recommendedName>
</protein>
<dbReference type="PANTHER" id="PTHR12027">
    <property type="entry name" value="WNT RELATED"/>
    <property type="match status" value="1"/>
</dbReference>
<keyword evidence="8" id="KW-0449">Lipoprotein</keyword>
<dbReference type="Pfam" id="PF00110">
    <property type="entry name" value="wnt"/>
    <property type="match status" value="1"/>
</dbReference>
<evidence type="ECO:0000256" key="2">
    <source>
        <dbReference type="ARBA" id="ARBA00005683"/>
    </source>
</evidence>
<evidence type="ECO:0000313" key="11">
    <source>
        <dbReference type="EnsemblMetazoa" id="AALFPA23_025108.P37428"/>
    </source>
</evidence>
<keyword evidence="6 9" id="KW-0879">Wnt signaling pathway</keyword>
<evidence type="ECO:0000256" key="8">
    <source>
        <dbReference type="ARBA" id="ARBA00023288"/>
    </source>
</evidence>
<keyword evidence="3 9" id="KW-0217">Developmental protein</keyword>
<evidence type="ECO:0000256" key="4">
    <source>
        <dbReference type="ARBA" id="ARBA00022525"/>
    </source>
</evidence>
<dbReference type="EnsemblMetazoa" id="AALFPA23_025108.R37428">
    <property type="protein sequence ID" value="AALFPA23_025108.P37428"/>
    <property type="gene ID" value="AALFPA23_025108"/>
</dbReference>
<evidence type="ECO:0000256" key="9">
    <source>
        <dbReference type="RuleBase" id="RU003500"/>
    </source>
</evidence>
<sequence length="155" mass="17365">MELVSIVLVCLLAVSANGEVESKSKPGRGRGSMWWGIAKAGEPNNISPLANGMIYMDPAIHATLRRKQRRLARENPGVLAAIAKGANMAINECQHQFRNRRWNCSTRNFLRGKNLFGKIVERGKWMLIRWGNRGQSTYEIRILAAEFVSRSTVIG</sequence>
<keyword evidence="10" id="KW-0732">Signal</keyword>
<organism evidence="11 12">
    <name type="scientific">Aedes albopictus</name>
    <name type="common">Asian tiger mosquito</name>
    <name type="synonym">Stegomyia albopicta</name>
    <dbReference type="NCBI Taxonomy" id="7160"/>
    <lineage>
        <taxon>Eukaryota</taxon>
        <taxon>Metazoa</taxon>
        <taxon>Ecdysozoa</taxon>
        <taxon>Arthropoda</taxon>
        <taxon>Hexapoda</taxon>
        <taxon>Insecta</taxon>
        <taxon>Pterygota</taxon>
        <taxon>Neoptera</taxon>
        <taxon>Endopterygota</taxon>
        <taxon>Diptera</taxon>
        <taxon>Nematocera</taxon>
        <taxon>Culicoidea</taxon>
        <taxon>Culicidae</taxon>
        <taxon>Culicinae</taxon>
        <taxon>Aedini</taxon>
        <taxon>Aedes</taxon>
        <taxon>Stegomyia</taxon>
    </lineage>
</organism>
<feature type="signal peptide" evidence="10">
    <location>
        <begin position="1"/>
        <end position="18"/>
    </location>
</feature>
<accession>A0ABM2A747</accession>
<keyword evidence="12" id="KW-1185">Reference proteome</keyword>
<dbReference type="InterPro" id="IPR005817">
    <property type="entry name" value="Wnt"/>
</dbReference>
<evidence type="ECO:0000256" key="6">
    <source>
        <dbReference type="ARBA" id="ARBA00022687"/>
    </source>
</evidence>
<keyword evidence="5" id="KW-0272">Extracellular matrix</keyword>
<evidence type="ECO:0000256" key="7">
    <source>
        <dbReference type="ARBA" id="ARBA00023157"/>
    </source>
</evidence>
<dbReference type="SMART" id="SM00097">
    <property type="entry name" value="WNT1"/>
    <property type="match status" value="1"/>
</dbReference>
<evidence type="ECO:0000256" key="5">
    <source>
        <dbReference type="ARBA" id="ARBA00022530"/>
    </source>
</evidence>
<name>A0ABM2A747_AEDAL</name>
<evidence type="ECO:0000256" key="1">
    <source>
        <dbReference type="ARBA" id="ARBA00004498"/>
    </source>
</evidence>
<comment type="subcellular location">
    <subcellularLocation>
        <location evidence="1 9">Secreted</location>
        <location evidence="1 9">Extracellular space</location>
        <location evidence="1 9">Extracellular matrix</location>
    </subcellularLocation>
</comment>
<reference evidence="12" key="1">
    <citation type="journal article" date="2015" name="Proc. Natl. Acad. Sci. U.S.A.">
        <title>Genome sequence of the Asian Tiger mosquito, Aedes albopictus, reveals insights into its biology, genetics, and evolution.</title>
        <authorList>
            <person name="Chen X.G."/>
            <person name="Jiang X."/>
            <person name="Gu J."/>
            <person name="Xu M."/>
            <person name="Wu Y."/>
            <person name="Deng Y."/>
            <person name="Zhang C."/>
            <person name="Bonizzoni M."/>
            <person name="Dermauw W."/>
            <person name="Vontas J."/>
            <person name="Armbruster P."/>
            <person name="Huang X."/>
            <person name="Yang Y."/>
            <person name="Zhang H."/>
            <person name="He W."/>
            <person name="Peng H."/>
            <person name="Liu Y."/>
            <person name="Wu K."/>
            <person name="Chen J."/>
            <person name="Lirakis M."/>
            <person name="Topalis P."/>
            <person name="Van Leeuwen T."/>
            <person name="Hall A.B."/>
            <person name="Jiang X."/>
            <person name="Thorpe C."/>
            <person name="Mueller R.L."/>
            <person name="Sun C."/>
            <person name="Waterhouse R.M."/>
            <person name="Yan G."/>
            <person name="Tu Z.J."/>
            <person name="Fang X."/>
            <person name="James A.A."/>
        </authorList>
    </citation>
    <scope>NUCLEOTIDE SEQUENCE [LARGE SCALE GENOMIC DNA]</scope>
    <source>
        <strain evidence="12">Foshan</strain>
    </source>
</reference>
<evidence type="ECO:0000256" key="10">
    <source>
        <dbReference type="SAM" id="SignalP"/>
    </source>
</evidence>
<dbReference type="RefSeq" id="XP_062705750.1">
    <property type="nucleotide sequence ID" value="XM_062849766.1"/>
</dbReference>
<keyword evidence="7" id="KW-1015">Disulfide bond</keyword>
<dbReference type="PANTHER" id="PTHR12027:SF91">
    <property type="entry name" value="PROTO-ONCOGENE WNT-1"/>
    <property type="match status" value="1"/>
</dbReference>
<dbReference type="GeneID" id="134287617"/>
<comment type="similarity">
    <text evidence="2 9">Belongs to the Wnt family.</text>
</comment>
<comment type="function">
    <text evidence="9">Ligand for members of the frizzled family of seven transmembrane receptors.</text>
</comment>
<keyword evidence="4" id="KW-0964">Secreted</keyword>
<proteinExistence type="inferred from homology"/>